<accession>G8YGR2</accession>
<dbReference type="GO" id="GO:0005524">
    <property type="term" value="F:ATP binding"/>
    <property type="evidence" value="ECO:0007669"/>
    <property type="project" value="UniProtKB-KW"/>
</dbReference>
<dbReference type="eggNOG" id="KOG1116">
    <property type="taxonomic scope" value="Eukaryota"/>
</dbReference>
<evidence type="ECO:0000256" key="3">
    <source>
        <dbReference type="ARBA" id="ARBA00022777"/>
    </source>
</evidence>
<evidence type="ECO:0000313" key="8">
    <source>
        <dbReference type="Proteomes" id="UP000005222"/>
    </source>
</evidence>
<gene>
    <name evidence="7" type="primary">Piso0_002941</name>
    <name evidence="6" type="ORF">GNLVRS01_PISO0G01392g</name>
    <name evidence="7" type="ORF">GNLVRS01_PISO0H01393g</name>
</gene>
<dbReference type="PANTHER" id="PTHR12358">
    <property type="entry name" value="SPHINGOSINE KINASE"/>
    <property type="match status" value="1"/>
</dbReference>
<dbReference type="PROSITE" id="PS50146">
    <property type="entry name" value="DAGK"/>
    <property type="match status" value="1"/>
</dbReference>
<evidence type="ECO:0000256" key="4">
    <source>
        <dbReference type="ARBA" id="ARBA00022840"/>
    </source>
</evidence>
<evidence type="ECO:0000259" key="5">
    <source>
        <dbReference type="PROSITE" id="PS50146"/>
    </source>
</evidence>
<keyword evidence="8" id="KW-1185">Reference proteome</keyword>
<reference evidence="7" key="1">
    <citation type="submission" date="2011-10" db="EMBL/GenBank/DDBJ databases">
        <authorList>
            <person name="Genoscope - CEA"/>
        </authorList>
    </citation>
    <scope>NUCLEOTIDE SEQUENCE</scope>
</reference>
<evidence type="ECO:0000313" key="6">
    <source>
        <dbReference type="EMBL" id="CCE79849.1"/>
    </source>
</evidence>
<keyword evidence="4" id="KW-0067">ATP-binding</keyword>
<sequence>MSMETLLHDEIQAVDVNLEEDEIEFIDQIGTEHKSYSIAECLPCFNSRTELKTGIPYKNILWCEGIDEVSSLDVLSIAYLHAVKNDFQLKKIYIRVKNKITPPKSGITTSSTKELILSKAYPHGITARSVLILINPMGGKGHALEIYRTKILPVLEAAQVNITYKATEYHGHAKDIARDLDPNLYDMIICCSGDGIPHQVINGFYEKPDKGVKAFSKVIITHLPCGSGNGFSLSTHGTSDATHATLLMLKAKKTRLDLMAVTQGVGDKEKTSLSFLSQCFGIIADADIGTEHLRWMGPIRFDLGVLYGILKRVEYPCDLYVKYVSKKDNLEEYYSNNYYRDDSQMADLSAQDLETFSPKLDQPPPSDWERFSSDVTSKLNVFYVGKMPYISKDVQFFPAALPNDGSMDMIISDTSASITETISSLSLIEKGTHVLQDNIHHSKISSYRLIPKLKSTDGHFLSVDGELFPIEPLQVDILPGVMISLLQDGSFVSTSFT</sequence>
<reference evidence="8" key="2">
    <citation type="journal article" date="2012" name="G3 (Bethesda)">
        <title>Pichia sorbitophila, an interspecies yeast hybrid reveals early steps of genome resolution following polyploidization.</title>
        <authorList>
            <person name="Leh Louis V."/>
            <person name="Despons L."/>
            <person name="Friedrich A."/>
            <person name="Martin T."/>
            <person name="Durrens P."/>
            <person name="Casaregola S."/>
            <person name="Neuveglise C."/>
            <person name="Fairhead C."/>
            <person name="Marck C."/>
            <person name="Cruz J.A."/>
            <person name="Straub M.L."/>
            <person name="Kugler V."/>
            <person name="Sacerdot C."/>
            <person name="Uzunov Z."/>
            <person name="Thierry A."/>
            <person name="Weiss S."/>
            <person name="Bleykasten C."/>
            <person name="De Montigny J."/>
            <person name="Jacques N."/>
            <person name="Jung P."/>
            <person name="Lemaire M."/>
            <person name="Mallet S."/>
            <person name="Morel G."/>
            <person name="Richard G.F."/>
            <person name="Sarkar A."/>
            <person name="Savel G."/>
            <person name="Schacherer J."/>
            <person name="Seret M.L."/>
            <person name="Talla E."/>
            <person name="Samson G."/>
            <person name="Jubin C."/>
            <person name="Poulain J."/>
            <person name="Vacherie B."/>
            <person name="Barbe V."/>
            <person name="Pelletier E."/>
            <person name="Sherman D.J."/>
            <person name="Westhof E."/>
            <person name="Weissenbach J."/>
            <person name="Baret P.V."/>
            <person name="Wincker P."/>
            <person name="Gaillardin C."/>
            <person name="Dujon B."/>
            <person name="Souciet J.L."/>
        </authorList>
    </citation>
    <scope>NUCLEOTIDE SEQUENCE [LARGE SCALE GENOMIC DNA]</scope>
    <source>
        <strain evidence="8">ATCC MYA-4447 / BCRC 22081 / CBS 7064 / NBRC 10061 / NRRL Y-12695</strain>
    </source>
</reference>
<proteinExistence type="predicted"/>
<dbReference type="SMART" id="SM00046">
    <property type="entry name" value="DAGKc"/>
    <property type="match status" value="1"/>
</dbReference>
<name>G8YGR2_PICSO</name>
<feature type="domain" description="DAGKc" evidence="5">
    <location>
        <begin position="125"/>
        <end position="265"/>
    </location>
</feature>
<dbReference type="InterPro" id="IPR050187">
    <property type="entry name" value="Lipid_Phosphate_FormReg"/>
</dbReference>
<dbReference type="Proteomes" id="UP000005222">
    <property type="component" value="Chromosome G"/>
</dbReference>
<dbReference type="HOGENOM" id="CLU_013399_0_1_1"/>
<dbReference type="STRING" id="559304.G8YGR2"/>
<evidence type="ECO:0000256" key="1">
    <source>
        <dbReference type="ARBA" id="ARBA00022679"/>
    </source>
</evidence>
<dbReference type="FunCoup" id="G8YGR2">
    <property type="interactions" value="990"/>
</dbReference>
<keyword evidence="3" id="KW-0418">Kinase</keyword>
<evidence type="ECO:0000256" key="2">
    <source>
        <dbReference type="ARBA" id="ARBA00022741"/>
    </source>
</evidence>
<dbReference type="OrthoDB" id="3853857at2759"/>
<dbReference type="Gene3D" id="3.40.50.10330">
    <property type="entry name" value="Probable inorganic polyphosphate/atp-NAD kinase, domain 1"/>
    <property type="match status" value="1"/>
</dbReference>
<keyword evidence="1" id="KW-0808">Transferase</keyword>
<dbReference type="InterPro" id="IPR017438">
    <property type="entry name" value="ATP-NAD_kinase_N"/>
</dbReference>
<dbReference type="InterPro" id="IPR016064">
    <property type="entry name" value="NAD/diacylglycerol_kinase_sf"/>
</dbReference>
<dbReference type="Proteomes" id="UP000005222">
    <property type="component" value="Chromosome H"/>
</dbReference>
<dbReference type="AlphaFoldDB" id="G8YGR2"/>
<dbReference type="GO" id="GO:0001727">
    <property type="term" value="F:lipid kinase activity"/>
    <property type="evidence" value="ECO:0007669"/>
    <property type="project" value="TreeGrafter"/>
</dbReference>
<dbReference type="GO" id="GO:0046512">
    <property type="term" value="P:sphingosine biosynthetic process"/>
    <property type="evidence" value="ECO:0007669"/>
    <property type="project" value="TreeGrafter"/>
</dbReference>
<dbReference type="InParanoid" id="G8YGR2"/>
<dbReference type="InterPro" id="IPR001206">
    <property type="entry name" value="Diacylglycerol_kinase_cat_dom"/>
</dbReference>
<organism evidence="7 8">
    <name type="scientific">Pichia sorbitophila (strain ATCC MYA-4447 / BCRC 22081 / CBS 7064 / NBRC 10061 / NRRL Y-12695)</name>
    <name type="common">Hybrid yeast</name>
    <dbReference type="NCBI Taxonomy" id="559304"/>
    <lineage>
        <taxon>Eukaryota</taxon>
        <taxon>Fungi</taxon>
        <taxon>Dikarya</taxon>
        <taxon>Ascomycota</taxon>
        <taxon>Saccharomycotina</taxon>
        <taxon>Pichiomycetes</taxon>
        <taxon>Debaryomycetaceae</taxon>
        <taxon>Millerozyma</taxon>
    </lineage>
</organism>
<dbReference type="Gene3D" id="2.60.200.40">
    <property type="match status" value="1"/>
</dbReference>
<dbReference type="PANTHER" id="PTHR12358:SF31">
    <property type="entry name" value="ACYLGLYCEROL KINASE, MITOCHONDRIAL"/>
    <property type="match status" value="1"/>
</dbReference>
<dbReference type="Pfam" id="PF19279">
    <property type="entry name" value="YegS_C"/>
    <property type="match status" value="1"/>
</dbReference>
<evidence type="ECO:0000313" key="7">
    <source>
        <dbReference type="EMBL" id="CCE80614.1"/>
    </source>
</evidence>
<dbReference type="Pfam" id="PF00781">
    <property type="entry name" value="DAGK_cat"/>
    <property type="match status" value="1"/>
</dbReference>
<dbReference type="EMBL" id="FO082053">
    <property type="protein sequence ID" value="CCE79849.1"/>
    <property type="molecule type" value="Genomic_DNA"/>
</dbReference>
<keyword evidence="2" id="KW-0547">Nucleotide-binding</keyword>
<dbReference type="SUPFAM" id="SSF111331">
    <property type="entry name" value="NAD kinase/diacylglycerol kinase-like"/>
    <property type="match status" value="1"/>
</dbReference>
<dbReference type="GO" id="GO:0016020">
    <property type="term" value="C:membrane"/>
    <property type="evidence" value="ECO:0007669"/>
    <property type="project" value="TreeGrafter"/>
</dbReference>
<dbReference type="GO" id="GO:0005737">
    <property type="term" value="C:cytoplasm"/>
    <property type="evidence" value="ECO:0007669"/>
    <property type="project" value="TreeGrafter"/>
</dbReference>
<dbReference type="OMA" id="QAWSRRI"/>
<dbReference type="InterPro" id="IPR045540">
    <property type="entry name" value="YegS/DAGK_C"/>
</dbReference>
<dbReference type="EMBL" id="FO082052">
    <property type="protein sequence ID" value="CCE80614.1"/>
    <property type="molecule type" value="Genomic_DNA"/>
</dbReference>
<protein>
    <submittedName>
        <fullName evidence="7">Piso0_002941 protein</fullName>
    </submittedName>
</protein>